<evidence type="ECO:0000313" key="7">
    <source>
        <dbReference type="EMBL" id="RJX66873.1"/>
    </source>
</evidence>
<proteinExistence type="predicted"/>
<evidence type="ECO:0000256" key="2">
    <source>
        <dbReference type="ARBA" id="ARBA00022448"/>
    </source>
</evidence>
<feature type="transmembrane region" description="Helical" evidence="6">
    <location>
        <begin position="268"/>
        <end position="290"/>
    </location>
</feature>
<comment type="caution">
    <text evidence="7">The sequence shown here is derived from an EMBL/GenBank/DDBJ whole genome shotgun (WGS) entry which is preliminary data.</text>
</comment>
<feature type="transmembrane region" description="Helical" evidence="6">
    <location>
        <begin position="348"/>
        <end position="373"/>
    </location>
</feature>
<dbReference type="Proteomes" id="UP000284322">
    <property type="component" value="Unassembled WGS sequence"/>
</dbReference>
<feature type="transmembrane region" description="Helical" evidence="6">
    <location>
        <begin position="58"/>
        <end position="80"/>
    </location>
</feature>
<organism evidence="7 8">
    <name type="scientific">Tsuneonella suprasediminis</name>
    <dbReference type="NCBI Taxonomy" id="2306996"/>
    <lineage>
        <taxon>Bacteria</taxon>
        <taxon>Pseudomonadati</taxon>
        <taxon>Pseudomonadota</taxon>
        <taxon>Alphaproteobacteria</taxon>
        <taxon>Sphingomonadales</taxon>
        <taxon>Erythrobacteraceae</taxon>
        <taxon>Tsuneonella</taxon>
    </lineage>
</organism>
<feature type="transmembrane region" description="Helical" evidence="6">
    <location>
        <begin position="158"/>
        <end position="178"/>
    </location>
</feature>
<dbReference type="AlphaFoldDB" id="A0A419R075"/>
<feature type="transmembrane region" description="Helical" evidence="6">
    <location>
        <begin position="394"/>
        <end position="412"/>
    </location>
</feature>
<dbReference type="PANTHER" id="PTHR43243:SF4">
    <property type="entry name" value="CATIONIC AMINO ACID TRANSPORTER 4"/>
    <property type="match status" value="1"/>
</dbReference>
<reference evidence="7 8" key="1">
    <citation type="submission" date="2018-09" db="EMBL/GenBank/DDBJ databases">
        <title>Altererythrobacter sp.Ery1 and Ery12, the genome sequencing of novel strains in genus Alterythrobacter.</title>
        <authorList>
            <person name="Cheng H."/>
            <person name="Wu Y.-H."/>
            <person name="Fang C."/>
            <person name="Xu X.-W."/>
        </authorList>
    </citation>
    <scope>NUCLEOTIDE SEQUENCE [LARGE SCALE GENOMIC DNA]</scope>
    <source>
        <strain evidence="7 8">Ery12</strain>
    </source>
</reference>
<dbReference type="GO" id="GO:0016020">
    <property type="term" value="C:membrane"/>
    <property type="evidence" value="ECO:0007669"/>
    <property type="project" value="UniProtKB-SubCell"/>
</dbReference>
<evidence type="ECO:0000256" key="5">
    <source>
        <dbReference type="ARBA" id="ARBA00023136"/>
    </source>
</evidence>
<dbReference type="PIRSF" id="PIRSF006060">
    <property type="entry name" value="AA_transporter"/>
    <property type="match status" value="1"/>
</dbReference>
<comment type="subcellular location">
    <subcellularLocation>
        <location evidence="1">Membrane</location>
        <topology evidence="1">Multi-pass membrane protein</topology>
    </subcellularLocation>
</comment>
<feature type="transmembrane region" description="Helical" evidence="6">
    <location>
        <begin position="27"/>
        <end position="46"/>
    </location>
</feature>
<dbReference type="RefSeq" id="WP_120110115.1">
    <property type="nucleotide sequence ID" value="NZ_RAHJ01000019.1"/>
</dbReference>
<keyword evidence="5 6" id="KW-0472">Membrane</keyword>
<dbReference type="Gene3D" id="1.20.1740.10">
    <property type="entry name" value="Amino acid/polyamine transporter I"/>
    <property type="match status" value="1"/>
</dbReference>
<keyword evidence="8" id="KW-1185">Reference proteome</keyword>
<dbReference type="OrthoDB" id="9804700at2"/>
<dbReference type="Pfam" id="PF13520">
    <property type="entry name" value="AA_permease_2"/>
    <property type="match status" value="1"/>
</dbReference>
<dbReference type="EMBL" id="RAHJ01000019">
    <property type="protein sequence ID" value="RJX66873.1"/>
    <property type="molecule type" value="Genomic_DNA"/>
</dbReference>
<gene>
    <name evidence="7" type="ORF">D6858_10950</name>
</gene>
<sequence length="525" mass="54775">MILDRIKPLDAILATAEKKSLNRTLGWFQLMLFGIGCVIGTGIFVLTSAGAQKAGPGLMLAFAIAGAVCIVAALCYAEIAAMVPVAGSAYTYSYATMGEFLAWTVGWALIMEYAIAAAAVSVGWSGYFSGTFLNELFGVQLPPWLAAGPLALGGAPGGLINLPALLIALLVTGLLIIGTSESAKFNAILVAIKVTALTAFVALTLTSPHFDTARFNPFLPAGVFGGWGTGVGAVGAAATIFFAYVGFDAVSTAAEETKNPQRNVPIGLVGSLLFCTVFYILVAAGAVGTIGGQPIMGPGGVPFPAGSEELARQCAMPQHAGALVCSNEALAHVLREIGFSGIGNMLGIAAFLALPSVILVLIFGQTRIFFVMARDGLLPEKLSSVHPKYKTPHVVTLLTGGVVALGAAFFPVGKLADISNAGTLYAFMMVAFAVLILRKRDPQRQRAFRVPAVWLVAPITIVGCVFLFLNLPIDAMLFLPGWGALGIIVYFLYSRHNSHLGRGIVEVVDDIEGDETSIPINPPKG</sequence>
<keyword evidence="3 6" id="KW-0812">Transmembrane</keyword>
<evidence type="ECO:0000256" key="6">
    <source>
        <dbReference type="SAM" id="Phobius"/>
    </source>
</evidence>
<evidence type="ECO:0000313" key="8">
    <source>
        <dbReference type="Proteomes" id="UP000284322"/>
    </source>
</evidence>
<evidence type="ECO:0000256" key="1">
    <source>
        <dbReference type="ARBA" id="ARBA00004141"/>
    </source>
</evidence>
<accession>A0A419R075</accession>
<dbReference type="InterPro" id="IPR002293">
    <property type="entry name" value="AA/rel_permease1"/>
</dbReference>
<feature type="transmembrane region" description="Helical" evidence="6">
    <location>
        <begin position="185"/>
        <end position="205"/>
    </location>
</feature>
<dbReference type="PANTHER" id="PTHR43243">
    <property type="entry name" value="INNER MEMBRANE TRANSPORTER YGJI-RELATED"/>
    <property type="match status" value="1"/>
</dbReference>
<keyword evidence="4 6" id="KW-1133">Transmembrane helix</keyword>
<dbReference type="GO" id="GO:0015171">
    <property type="term" value="F:amino acid transmembrane transporter activity"/>
    <property type="evidence" value="ECO:0007669"/>
    <property type="project" value="TreeGrafter"/>
</dbReference>
<evidence type="ECO:0000256" key="3">
    <source>
        <dbReference type="ARBA" id="ARBA00022692"/>
    </source>
</evidence>
<evidence type="ECO:0000256" key="4">
    <source>
        <dbReference type="ARBA" id="ARBA00022989"/>
    </source>
</evidence>
<feature type="transmembrane region" description="Helical" evidence="6">
    <location>
        <begin position="449"/>
        <end position="469"/>
    </location>
</feature>
<name>A0A419R075_9SPHN</name>
<keyword evidence="2" id="KW-0813">Transport</keyword>
<feature type="transmembrane region" description="Helical" evidence="6">
    <location>
        <begin position="475"/>
        <end position="493"/>
    </location>
</feature>
<feature type="transmembrane region" description="Helical" evidence="6">
    <location>
        <begin position="225"/>
        <end position="247"/>
    </location>
</feature>
<feature type="transmembrane region" description="Helical" evidence="6">
    <location>
        <begin position="418"/>
        <end position="437"/>
    </location>
</feature>
<feature type="transmembrane region" description="Helical" evidence="6">
    <location>
        <begin position="100"/>
        <end position="120"/>
    </location>
</feature>
<protein>
    <submittedName>
        <fullName evidence="7">Amino acid permease</fullName>
    </submittedName>
</protein>